<dbReference type="CDD" id="cd06928">
    <property type="entry name" value="RNAP_alpha_NTD"/>
    <property type="match status" value="1"/>
</dbReference>
<dbReference type="InterPro" id="IPR011260">
    <property type="entry name" value="RNAP_asu_C"/>
</dbReference>
<keyword evidence="5 11" id="KW-0808">Transferase</keyword>
<evidence type="ECO:0000256" key="6">
    <source>
        <dbReference type="ARBA" id="ARBA00022695"/>
    </source>
</evidence>
<dbReference type="Pfam" id="PF03118">
    <property type="entry name" value="RNA_pol_A_CTD"/>
    <property type="match status" value="1"/>
</dbReference>
<dbReference type="GO" id="GO:0006351">
    <property type="term" value="P:DNA-templated transcription"/>
    <property type="evidence" value="ECO:0007669"/>
    <property type="project" value="UniProtKB-UniRule"/>
</dbReference>
<dbReference type="GO" id="GO:0003677">
    <property type="term" value="F:DNA binding"/>
    <property type="evidence" value="ECO:0007669"/>
    <property type="project" value="UniProtKB-UniRule"/>
</dbReference>
<organism evidence="13 14">
    <name type="scientific">Candidatus Walczuchella monophlebidarum</name>
    <dbReference type="NCBI Taxonomy" id="1415657"/>
    <lineage>
        <taxon>Bacteria</taxon>
        <taxon>Pseudomonadati</taxon>
        <taxon>Bacteroidota</taxon>
        <taxon>Flavobacteriia</taxon>
        <taxon>Flavobacteriales</taxon>
        <taxon>Candidatus Walczuchella</taxon>
    </lineage>
</organism>
<gene>
    <name evidence="11 13" type="primary">rpoA</name>
    <name evidence="13" type="ORF">FNIIJ_065</name>
</gene>
<evidence type="ECO:0000259" key="12">
    <source>
        <dbReference type="SMART" id="SM00662"/>
    </source>
</evidence>
<dbReference type="HOGENOM" id="CLU_053084_0_1_10"/>
<name>A0A068DSL0_9FLAO</name>
<evidence type="ECO:0000256" key="5">
    <source>
        <dbReference type="ARBA" id="ARBA00022679"/>
    </source>
</evidence>
<dbReference type="HAMAP" id="MF_00059">
    <property type="entry name" value="RNApol_bact_RpoA"/>
    <property type="match status" value="1"/>
</dbReference>
<dbReference type="EC" id="2.7.7.6" evidence="2 11"/>
<comment type="domain">
    <text evidence="11">The N-terminal domain is essential for RNAP assembly and basal transcription, whereas the C-terminal domain is involved in interaction with transcriptional regulators and with upstream promoter elements.</text>
</comment>
<comment type="function">
    <text evidence="11">DNA-dependent RNA polymerase catalyzes the transcription of DNA into RNA using the four ribonucleoside triphosphates as substrates.</text>
</comment>
<evidence type="ECO:0000256" key="11">
    <source>
        <dbReference type="HAMAP-Rule" id="MF_00059"/>
    </source>
</evidence>
<dbReference type="Pfam" id="PF01000">
    <property type="entry name" value="RNA_pol_A_bac"/>
    <property type="match status" value="1"/>
</dbReference>
<evidence type="ECO:0000256" key="7">
    <source>
        <dbReference type="ARBA" id="ARBA00023163"/>
    </source>
</evidence>
<dbReference type="SMART" id="SM00662">
    <property type="entry name" value="RPOLD"/>
    <property type="match status" value="1"/>
</dbReference>
<feature type="region of interest" description="Alpha N-terminal domain (alpha-NTD)" evidence="11">
    <location>
        <begin position="1"/>
        <end position="231"/>
    </location>
</feature>
<accession>A0A068DSL0</accession>
<dbReference type="SUPFAM" id="SSF55257">
    <property type="entry name" value="RBP11-like subunits of RNA polymerase"/>
    <property type="match status" value="1"/>
</dbReference>
<protein>
    <recommendedName>
        <fullName evidence="3 11">DNA-directed RNA polymerase subunit alpha</fullName>
        <shortName evidence="11">RNAP subunit alpha</shortName>
        <ecNumber evidence="2 11">2.7.7.6</ecNumber>
    </recommendedName>
    <alternativeName>
        <fullName evidence="9 11">RNA polymerase subunit alpha</fullName>
    </alternativeName>
    <alternativeName>
        <fullName evidence="8 11">Transcriptase subunit alpha</fullName>
    </alternativeName>
</protein>
<proteinExistence type="inferred from homology"/>
<dbReference type="InterPro" id="IPR011263">
    <property type="entry name" value="DNA-dir_RNA_pol_RpoA/D/Rpb3"/>
</dbReference>
<evidence type="ECO:0000256" key="3">
    <source>
        <dbReference type="ARBA" id="ARBA00015972"/>
    </source>
</evidence>
<dbReference type="KEGG" id="elv:FNIIJ_065"/>
<dbReference type="AlphaFoldDB" id="A0A068DSL0"/>
<feature type="domain" description="DNA-directed RNA polymerase RpoA/D/Rpb3-type" evidence="12">
    <location>
        <begin position="21"/>
        <end position="232"/>
    </location>
</feature>
<dbReference type="Pfam" id="PF01193">
    <property type="entry name" value="RNA_pol_L"/>
    <property type="match status" value="1"/>
</dbReference>
<keyword evidence="14" id="KW-1185">Reference proteome</keyword>
<dbReference type="GO" id="GO:0000428">
    <property type="term" value="C:DNA-directed RNA polymerase complex"/>
    <property type="evidence" value="ECO:0007669"/>
    <property type="project" value="UniProtKB-KW"/>
</dbReference>
<dbReference type="InterPro" id="IPR011773">
    <property type="entry name" value="DNA-dir_RpoA"/>
</dbReference>
<dbReference type="GO" id="GO:0005737">
    <property type="term" value="C:cytoplasm"/>
    <property type="evidence" value="ECO:0007669"/>
    <property type="project" value="UniProtKB-ARBA"/>
</dbReference>
<dbReference type="OrthoDB" id="9805706at2"/>
<sequence length="319" mass="35933">MTIVNIIQPERVLIKSETLYSGIFEINPLEPGFGVTIGNSLRRILLSSLEGFAITSVKIEGVNHEFSTIKGVIEDVTDIILNCKKIRFKKSSDLKSTKEEVTVCITDKEKITAGDFGQFISGFQVLNPDLIICNKNKSIPFNIFFIIEKGRGYVPAEANKKYESTIGTIAIDSIFTPIKNVKYTVENCRFEPKTDYEKLSIEIQTDGSISPKEALIEASKILINHFMLFNENNISTESPNLTELSEYTVYFEKLLNSNLSELGLSVRAQNCLKSAEIFTLRQLISKTETDLKKLKHFGIKTLNEINIFLEKKGLGRVKK</sequence>
<dbReference type="NCBIfam" id="TIGR02027">
    <property type="entry name" value="rpoA"/>
    <property type="match status" value="1"/>
</dbReference>
<dbReference type="Gene3D" id="2.170.120.12">
    <property type="entry name" value="DNA-directed RNA polymerase, insert domain"/>
    <property type="match status" value="1"/>
</dbReference>
<dbReference type="InterPro" id="IPR011262">
    <property type="entry name" value="DNA-dir_RNA_pol_insert"/>
</dbReference>
<dbReference type="EMBL" id="CP006873">
    <property type="protein sequence ID" value="AID37369.1"/>
    <property type="molecule type" value="Genomic_DNA"/>
</dbReference>
<dbReference type="Gene3D" id="1.10.150.20">
    <property type="entry name" value="5' to 3' exonuclease, C-terminal subdomain"/>
    <property type="match status" value="1"/>
</dbReference>
<dbReference type="RefSeq" id="WP_038436082.1">
    <property type="nucleotide sequence ID" value="NZ_CP006873.1"/>
</dbReference>
<dbReference type="FunFam" id="2.170.120.12:FF:000001">
    <property type="entry name" value="DNA-directed RNA polymerase subunit alpha"/>
    <property type="match status" value="1"/>
</dbReference>
<keyword evidence="7 11" id="KW-0804">Transcription</keyword>
<dbReference type="Gene3D" id="3.30.1360.10">
    <property type="entry name" value="RNA polymerase, RBP11-like subunit"/>
    <property type="match status" value="1"/>
</dbReference>
<keyword evidence="6 11" id="KW-0548">Nucleotidyltransferase</keyword>
<dbReference type="Proteomes" id="UP000027148">
    <property type="component" value="Chromosome"/>
</dbReference>
<evidence type="ECO:0000313" key="13">
    <source>
        <dbReference type="EMBL" id="AID37369.1"/>
    </source>
</evidence>
<dbReference type="NCBIfam" id="NF003519">
    <property type="entry name" value="PRK05182.2-5"/>
    <property type="match status" value="1"/>
</dbReference>
<dbReference type="InterPro" id="IPR036643">
    <property type="entry name" value="RNApol_insert_sf"/>
</dbReference>
<reference evidence="13 14" key="1">
    <citation type="journal article" date="2014" name="Genome Biol. Evol.">
        <title>Genome sequence of "Candidatus Walczuchella monophlebidarum" the flavobacterial endosymbiont of Llaveia axin axin (Hemiptera: Coccoidea: Monophlebidae).</title>
        <authorList>
            <person name="Rosas-Perez T."/>
            <person name="Rosenblueth M."/>
            <person name="Rincon-Rosales R."/>
            <person name="Mora J."/>
            <person name="Martinez-Romero E."/>
        </authorList>
    </citation>
    <scope>NUCLEOTIDE SEQUENCE [LARGE SCALE GENOMIC DNA]</scope>
    <source>
        <strain evidence="13">FNIIJ</strain>
    </source>
</reference>
<evidence type="ECO:0000256" key="9">
    <source>
        <dbReference type="ARBA" id="ARBA00033070"/>
    </source>
</evidence>
<dbReference type="InterPro" id="IPR036603">
    <property type="entry name" value="RBP11-like"/>
</dbReference>
<evidence type="ECO:0000256" key="1">
    <source>
        <dbReference type="ARBA" id="ARBA00007123"/>
    </source>
</evidence>
<evidence type="ECO:0000256" key="8">
    <source>
        <dbReference type="ARBA" id="ARBA00032524"/>
    </source>
</evidence>
<dbReference type="GO" id="GO:0046983">
    <property type="term" value="F:protein dimerization activity"/>
    <property type="evidence" value="ECO:0007669"/>
    <property type="project" value="InterPro"/>
</dbReference>
<evidence type="ECO:0000256" key="10">
    <source>
        <dbReference type="ARBA" id="ARBA00048552"/>
    </source>
</evidence>
<dbReference type="NCBIfam" id="NF003513">
    <property type="entry name" value="PRK05182.1-2"/>
    <property type="match status" value="1"/>
</dbReference>
<evidence type="ECO:0000256" key="4">
    <source>
        <dbReference type="ARBA" id="ARBA00022478"/>
    </source>
</evidence>
<evidence type="ECO:0000313" key="14">
    <source>
        <dbReference type="Proteomes" id="UP000027148"/>
    </source>
</evidence>
<feature type="region of interest" description="Alpha C-terminal domain (alpha-CTD)" evidence="11">
    <location>
        <begin position="251"/>
        <end position="319"/>
    </location>
</feature>
<comment type="subunit">
    <text evidence="11">Homodimer. The RNAP catalytic core consists of 2 alpha, 1 beta, 1 beta' and 1 omega subunit. When a sigma factor is associated with the core the holoenzyme is formed, which can initiate transcription.</text>
</comment>
<dbReference type="SUPFAM" id="SSF47789">
    <property type="entry name" value="C-terminal domain of RNA polymerase alpha subunit"/>
    <property type="match status" value="1"/>
</dbReference>
<keyword evidence="4 11" id="KW-0240">DNA-directed RNA polymerase</keyword>
<comment type="catalytic activity">
    <reaction evidence="10 11">
        <text>RNA(n) + a ribonucleoside 5'-triphosphate = RNA(n+1) + diphosphate</text>
        <dbReference type="Rhea" id="RHEA:21248"/>
        <dbReference type="Rhea" id="RHEA-COMP:14527"/>
        <dbReference type="Rhea" id="RHEA-COMP:17342"/>
        <dbReference type="ChEBI" id="CHEBI:33019"/>
        <dbReference type="ChEBI" id="CHEBI:61557"/>
        <dbReference type="ChEBI" id="CHEBI:140395"/>
        <dbReference type="EC" id="2.7.7.6"/>
    </reaction>
</comment>
<dbReference type="STRING" id="1415657.FNIIJ_065"/>
<dbReference type="SUPFAM" id="SSF56553">
    <property type="entry name" value="Insert subdomain of RNA polymerase alpha subunit"/>
    <property type="match status" value="1"/>
</dbReference>
<comment type="similarity">
    <text evidence="1 11">Belongs to the RNA polymerase alpha chain family.</text>
</comment>
<evidence type="ECO:0000256" key="2">
    <source>
        <dbReference type="ARBA" id="ARBA00012418"/>
    </source>
</evidence>
<dbReference type="GO" id="GO:0003899">
    <property type="term" value="F:DNA-directed RNA polymerase activity"/>
    <property type="evidence" value="ECO:0007669"/>
    <property type="project" value="UniProtKB-UniRule"/>
</dbReference>